<sequence>MQLINLIFVTAMTITSVNAGCMIAGSYDPNCCWGGKDNVDACNRQGACNVAGDTDNYCAKFGITPQQCDADCCDTRTKKGKPCPKGRNACDRKTGCPNSTSLISLIPPRAVTETGWFYHRLDLASTLSIP</sequence>
<dbReference type="Proteomes" id="UP000070328">
    <property type="component" value="Unassembled WGS sequence"/>
</dbReference>
<protein>
    <submittedName>
        <fullName evidence="2">Uncharacterized protein</fullName>
    </submittedName>
</protein>
<gene>
    <name evidence="2" type="ORF">CSIM01_13205</name>
</gene>
<evidence type="ECO:0000256" key="1">
    <source>
        <dbReference type="SAM" id="SignalP"/>
    </source>
</evidence>
<proteinExistence type="predicted"/>
<keyword evidence="3" id="KW-1185">Reference proteome</keyword>
<dbReference type="AlphaFoldDB" id="A0A135TG03"/>
<evidence type="ECO:0000313" key="3">
    <source>
        <dbReference type="Proteomes" id="UP000070328"/>
    </source>
</evidence>
<organism evidence="2 3">
    <name type="scientific">Colletotrichum simmondsii</name>
    <dbReference type="NCBI Taxonomy" id="703756"/>
    <lineage>
        <taxon>Eukaryota</taxon>
        <taxon>Fungi</taxon>
        <taxon>Dikarya</taxon>
        <taxon>Ascomycota</taxon>
        <taxon>Pezizomycotina</taxon>
        <taxon>Sordariomycetes</taxon>
        <taxon>Hypocreomycetidae</taxon>
        <taxon>Glomerellales</taxon>
        <taxon>Glomerellaceae</taxon>
        <taxon>Colletotrichum</taxon>
        <taxon>Colletotrichum acutatum species complex</taxon>
    </lineage>
</organism>
<accession>A0A135TG03</accession>
<feature type="chain" id="PRO_5007803840" evidence="1">
    <location>
        <begin position="20"/>
        <end position="130"/>
    </location>
</feature>
<name>A0A135TG03_9PEZI</name>
<reference evidence="2 3" key="1">
    <citation type="submission" date="2014-02" db="EMBL/GenBank/DDBJ databases">
        <title>The genome sequence of Colletotrichum simmondsii CBS122122.</title>
        <authorList>
            <person name="Baroncelli R."/>
            <person name="Thon M.R."/>
        </authorList>
    </citation>
    <scope>NUCLEOTIDE SEQUENCE [LARGE SCALE GENOMIC DNA]</scope>
    <source>
        <strain evidence="2 3">CBS122122</strain>
    </source>
</reference>
<feature type="signal peptide" evidence="1">
    <location>
        <begin position="1"/>
        <end position="19"/>
    </location>
</feature>
<dbReference type="OrthoDB" id="3446835at2759"/>
<keyword evidence="1" id="KW-0732">Signal</keyword>
<evidence type="ECO:0000313" key="2">
    <source>
        <dbReference type="EMBL" id="KXH47111.1"/>
    </source>
</evidence>
<comment type="caution">
    <text evidence="2">The sequence shown here is derived from an EMBL/GenBank/DDBJ whole genome shotgun (WGS) entry which is preliminary data.</text>
</comment>
<dbReference type="EMBL" id="JFBX01000173">
    <property type="protein sequence ID" value="KXH47111.1"/>
    <property type="molecule type" value="Genomic_DNA"/>
</dbReference>